<evidence type="ECO:0000259" key="1">
    <source>
        <dbReference type="Pfam" id="PF13460"/>
    </source>
</evidence>
<protein>
    <submittedName>
        <fullName evidence="2">Putative NADH-flavin reductase</fullName>
    </submittedName>
</protein>
<dbReference type="Gene3D" id="3.40.50.720">
    <property type="entry name" value="NAD(P)-binding Rossmann-like Domain"/>
    <property type="match status" value="1"/>
</dbReference>
<dbReference type="Proteomes" id="UP000215196">
    <property type="component" value="Chromosome 1"/>
</dbReference>
<dbReference type="Pfam" id="PF13460">
    <property type="entry name" value="NAD_binding_10"/>
    <property type="match status" value="1"/>
</dbReference>
<dbReference type="PANTHER" id="PTHR14097:SF7">
    <property type="entry name" value="OXIDOREDUCTASE HTATIP2"/>
    <property type="match status" value="1"/>
</dbReference>
<name>A0A239WQW1_9FLAO</name>
<dbReference type="InterPro" id="IPR016040">
    <property type="entry name" value="NAD(P)-bd_dom"/>
</dbReference>
<evidence type="ECO:0000313" key="2">
    <source>
        <dbReference type="EMBL" id="SNV36228.1"/>
    </source>
</evidence>
<keyword evidence="3" id="KW-1185">Reference proteome</keyword>
<dbReference type="KEGG" id="ctak:4412677_00507"/>
<sequence length="218" mass="24356">MKALVIGATGATGKDLVHKLLNDKDFEEVHAFARRPLDIDNEKLKSHVVNFEKPEEWKDLVKGDVAFSCLGTTLKDAGSKDAQRKVDYDYQYNFAKAAKENEVEDYVLVSAYGANPKSKIFYSRMKGELEQAVKDLHFNKITIFQPGMLERKDSERTGEVLGGKIIKFVNKLGICESQKPLPTDVLAQAMVNSAKIKSNGYSKIKLGNIFSFAEKTNS</sequence>
<dbReference type="EMBL" id="LT906465">
    <property type="protein sequence ID" value="SNV36228.1"/>
    <property type="molecule type" value="Genomic_DNA"/>
</dbReference>
<organism evidence="2 3">
    <name type="scientific">Chryseobacterium taklimakanense</name>
    <dbReference type="NCBI Taxonomy" id="536441"/>
    <lineage>
        <taxon>Bacteria</taxon>
        <taxon>Pseudomonadati</taxon>
        <taxon>Bacteroidota</taxon>
        <taxon>Flavobacteriia</taxon>
        <taxon>Flavobacteriales</taxon>
        <taxon>Weeksellaceae</taxon>
        <taxon>Chryseobacterium group</taxon>
        <taxon>Chryseobacterium</taxon>
    </lineage>
</organism>
<dbReference type="PANTHER" id="PTHR14097">
    <property type="entry name" value="OXIDOREDUCTASE HTATIP2"/>
    <property type="match status" value="1"/>
</dbReference>
<dbReference type="AlphaFoldDB" id="A0A239WQW1"/>
<dbReference type="InterPro" id="IPR036291">
    <property type="entry name" value="NAD(P)-bd_dom_sf"/>
</dbReference>
<accession>A0A239WQW1</accession>
<evidence type="ECO:0000313" key="3">
    <source>
        <dbReference type="Proteomes" id="UP000215196"/>
    </source>
</evidence>
<dbReference type="RefSeq" id="WP_095070120.1">
    <property type="nucleotide sequence ID" value="NZ_LT906465.1"/>
</dbReference>
<gene>
    <name evidence="2" type="ORF">SAMEA4412677_00507</name>
</gene>
<dbReference type="SUPFAM" id="SSF51735">
    <property type="entry name" value="NAD(P)-binding Rossmann-fold domains"/>
    <property type="match status" value="1"/>
</dbReference>
<reference evidence="2 3" key="1">
    <citation type="submission" date="2017-06" db="EMBL/GenBank/DDBJ databases">
        <authorList>
            <consortium name="Pathogen Informatics"/>
        </authorList>
    </citation>
    <scope>NUCLEOTIDE SEQUENCE [LARGE SCALE GENOMIC DNA]</scope>
    <source>
        <strain evidence="2 3">NCTC13490</strain>
    </source>
</reference>
<proteinExistence type="predicted"/>
<feature type="domain" description="NAD(P)-binding" evidence="1">
    <location>
        <begin position="7"/>
        <end position="156"/>
    </location>
</feature>